<dbReference type="RefSeq" id="WP_407337759.1">
    <property type="nucleotide sequence ID" value="NZ_CP136862.1"/>
</dbReference>
<protein>
    <submittedName>
        <fullName evidence="5">Site-specific integrase</fullName>
    </submittedName>
</protein>
<keyword evidence="6" id="KW-1185">Reference proteome</keyword>
<evidence type="ECO:0000313" key="5">
    <source>
        <dbReference type="EMBL" id="WOJ88323.1"/>
    </source>
</evidence>
<dbReference type="CDD" id="cd00801">
    <property type="entry name" value="INT_P4_C"/>
    <property type="match status" value="1"/>
</dbReference>
<sequence>MKPRSGSATIGEVFRYAVATGRADADPTGALKGALAAPTVQHRAAIIEPKAFGGLLRAIAAYEGAPETQAALELLALTFVRPGELRAAEWTEFDLDASVWSIPGEKMKMKRPHRVPLAPHSIGILLELQAITGHGKFLFPSVRSAVRCMSENTINAALRRLGFEKDEMTGHGFRSAASSMLNESGLWNADAIERQLAHVDNDSVRRAYARADYWEERVRMMAWWANRCDELRRGGIVVPIRA</sequence>
<dbReference type="EMBL" id="CP136862">
    <property type="protein sequence ID" value="WOJ88323.1"/>
    <property type="molecule type" value="Genomic_DNA"/>
</dbReference>
<keyword evidence="2" id="KW-0229">DNA integration</keyword>
<dbReference type="Pfam" id="PF00589">
    <property type="entry name" value="Phage_integrase"/>
    <property type="match status" value="1"/>
</dbReference>
<accession>A0ABZ0HNW7</accession>
<reference evidence="5 6" key="1">
    <citation type="submission" date="2023-10" db="EMBL/GenBank/DDBJ databases">
        <title>Novel methanotroph of the genus Methylocapsa from a subarctic wetland.</title>
        <authorList>
            <person name="Belova S.E."/>
            <person name="Oshkin I.Y."/>
            <person name="Miroshnikov K."/>
            <person name="Dedysh S.N."/>
        </authorList>
    </citation>
    <scope>NUCLEOTIDE SEQUENCE [LARGE SCALE GENOMIC DNA]</scope>
    <source>
        <strain evidence="5 6">RX1</strain>
    </source>
</reference>
<dbReference type="Proteomes" id="UP001626536">
    <property type="component" value="Chromosome"/>
</dbReference>
<dbReference type="PANTHER" id="PTHR30629">
    <property type="entry name" value="PROPHAGE INTEGRASE"/>
    <property type="match status" value="1"/>
</dbReference>
<dbReference type="InterPro" id="IPR050808">
    <property type="entry name" value="Phage_Integrase"/>
</dbReference>
<evidence type="ECO:0000256" key="2">
    <source>
        <dbReference type="ARBA" id="ARBA00022908"/>
    </source>
</evidence>
<keyword evidence="3" id="KW-0233">DNA recombination</keyword>
<organism evidence="5 6">
    <name type="scientific">Methylocapsa polymorpha</name>
    <dbReference type="NCBI Taxonomy" id="3080828"/>
    <lineage>
        <taxon>Bacteria</taxon>
        <taxon>Pseudomonadati</taxon>
        <taxon>Pseudomonadota</taxon>
        <taxon>Alphaproteobacteria</taxon>
        <taxon>Hyphomicrobiales</taxon>
        <taxon>Beijerinckiaceae</taxon>
        <taxon>Methylocapsa</taxon>
    </lineage>
</organism>
<dbReference type="InterPro" id="IPR011010">
    <property type="entry name" value="DNA_brk_join_enz"/>
</dbReference>
<evidence type="ECO:0000256" key="1">
    <source>
        <dbReference type="ARBA" id="ARBA00008857"/>
    </source>
</evidence>
<feature type="domain" description="Tyr recombinase" evidence="4">
    <location>
        <begin position="42"/>
        <end position="221"/>
    </location>
</feature>
<proteinExistence type="inferred from homology"/>
<dbReference type="Gene3D" id="1.10.443.10">
    <property type="entry name" value="Intergrase catalytic core"/>
    <property type="match status" value="1"/>
</dbReference>
<dbReference type="PROSITE" id="PS51898">
    <property type="entry name" value="TYR_RECOMBINASE"/>
    <property type="match status" value="1"/>
</dbReference>
<dbReference type="InterPro" id="IPR002104">
    <property type="entry name" value="Integrase_catalytic"/>
</dbReference>
<gene>
    <name evidence="5" type="ORF">RZS28_10765</name>
</gene>
<comment type="similarity">
    <text evidence="1">Belongs to the 'phage' integrase family.</text>
</comment>
<name>A0ABZ0HNW7_9HYPH</name>
<evidence type="ECO:0000256" key="3">
    <source>
        <dbReference type="ARBA" id="ARBA00023172"/>
    </source>
</evidence>
<evidence type="ECO:0000259" key="4">
    <source>
        <dbReference type="PROSITE" id="PS51898"/>
    </source>
</evidence>
<dbReference type="InterPro" id="IPR013762">
    <property type="entry name" value="Integrase-like_cat_sf"/>
</dbReference>
<evidence type="ECO:0000313" key="6">
    <source>
        <dbReference type="Proteomes" id="UP001626536"/>
    </source>
</evidence>
<dbReference type="SUPFAM" id="SSF56349">
    <property type="entry name" value="DNA breaking-rejoining enzymes"/>
    <property type="match status" value="1"/>
</dbReference>
<dbReference type="PANTHER" id="PTHR30629:SF2">
    <property type="entry name" value="PROPHAGE INTEGRASE INTS-RELATED"/>
    <property type="match status" value="1"/>
</dbReference>